<evidence type="ECO:0000313" key="3">
    <source>
        <dbReference type="Proteomes" id="UP001168990"/>
    </source>
</evidence>
<evidence type="ECO:0000313" key="2">
    <source>
        <dbReference type="EMBL" id="KAK0169751.1"/>
    </source>
</evidence>
<dbReference type="AlphaFoldDB" id="A0AA39KQF1"/>
<dbReference type="EMBL" id="JAQQBS010000004">
    <property type="protein sequence ID" value="KAK0169751.1"/>
    <property type="molecule type" value="Genomic_DNA"/>
</dbReference>
<proteinExistence type="predicted"/>
<comment type="caution">
    <text evidence="2">The sequence shown here is derived from an EMBL/GenBank/DDBJ whole genome shotgun (WGS) entry which is preliminary data.</text>
</comment>
<keyword evidence="1" id="KW-1133">Transmembrane helix</keyword>
<organism evidence="2 3">
    <name type="scientific">Microctonus aethiopoides</name>
    <dbReference type="NCBI Taxonomy" id="144406"/>
    <lineage>
        <taxon>Eukaryota</taxon>
        <taxon>Metazoa</taxon>
        <taxon>Ecdysozoa</taxon>
        <taxon>Arthropoda</taxon>
        <taxon>Hexapoda</taxon>
        <taxon>Insecta</taxon>
        <taxon>Pterygota</taxon>
        <taxon>Neoptera</taxon>
        <taxon>Endopterygota</taxon>
        <taxon>Hymenoptera</taxon>
        <taxon>Apocrita</taxon>
        <taxon>Ichneumonoidea</taxon>
        <taxon>Braconidae</taxon>
        <taxon>Euphorinae</taxon>
        <taxon>Microctonus</taxon>
    </lineage>
</organism>
<keyword evidence="1" id="KW-0472">Membrane</keyword>
<keyword evidence="1" id="KW-0812">Transmembrane</keyword>
<sequence>MDRRQGSFFGSLDSFLDPWILFCFFFWILLDPKRSKDDDDLDFTLVAHCATTRSRHLMCTVRDPSALGARTGFKNYYIITIFHYFLKTKQIIMMIFIGRINTEVDQTNDYTHNNVD</sequence>
<reference evidence="2" key="2">
    <citation type="submission" date="2023-03" db="EMBL/GenBank/DDBJ databases">
        <authorList>
            <person name="Inwood S.N."/>
            <person name="Skelly J.G."/>
            <person name="Guhlin J."/>
            <person name="Harrop T.W.R."/>
            <person name="Goldson S.G."/>
            <person name="Dearden P.K."/>
        </authorList>
    </citation>
    <scope>NUCLEOTIDE SEQUENCE</scope>
    <source>
        <strain evidence="2">Irish</strain>
        <tissue evidence="2">Whole body</tissue>
    </source>
</reference>
<gene>
    <name evidence="2" type="ORF">PV328_010393</name>
</gene>
<dbReference type="Proteomes" id="UP001168990">
    <property type="component" value="Unassembled WGS sequence"/>
</dbReference>
<accession>A0AA39KQF1</accession>
<feature type="transmembrane region" description="Helical" evidence="1">
    <location>
        <begin position="12"/>
        <end position="30"/>
    </location>
</feature>
<evidence type="ECO:0000256" key="1">
    <source>
        <dbReference type="SAM" id="Phobius"/>
    </source>
</evidence>
<keyword evidence="3" id="KW-1185">Reference proteome</keyword>
<reference evidence="2" key="1">
    <citation type="journal article" date="2023" name="bioRxiv">
        <title>Scaffold-level genome assemblies of two parasitoid biocontrol wasps reveal the parthenogenesis mechanism and an associated novel virus.</title>
        <authorList>
            <person name="Inwood S."/>
            <person name="Skelly J."/>
            <person name="Guhlin J."/>
            <person name="Harrop T."/>
            <person name="Goldson S."/>
            <person name="Dearden P."/>
        </authorList>
    </citation>
    <scope>NUCLEOTIDE SEQUENCE</scope>
    <source>
        <strain evidence="2">Irish</strain>
        <tissue evidence="2">Whole body</tissue>
    </source>
</reference>
<name>A0AA39KQF1_9HYME</name>
<protein>
    <submittedName>
        <fullName evidence="2">Uncharacterized protein</fullName>
    </submittedName>
</protein>